<comment type="caution">
    <text evidence="2">The sequence shown here is derived from an EMBL/GenBank/DDBJ whole genome shotgun (WGS) entry which is preliminary data.</text>
</comment>
<name>A0A934MF88_9RHOB</name>
<dbReference type="AlphaFoldDB" id="A0A934MF88"/>
<reference evidence="2" key="1">
    <citation type="submission" date="2020-12" db="EMBL/GenBank/DDBJ databases">
        <title>Bacterial taxonomy.</title>
        <authorList>
            <person name="Pan X."/>
        </authorList>
    </citation>
    <scope>NUCLEOTIDE SEQUENCE</scope>
    <source>
        <strain evidence="2">KCTC 52957</strain>
    </source>
</reference>
<sequence length="62" mass="7191">MTLKIDRDGASYWSLYVNEYRAEPFEDQREAASPAARERTGFQERDASGHACPQDIAQWERI</sequence>
<evidence type="ECO:0000256" key="1">
    <source>
        <dbReference type="SAM" id="MobiDB-lite"/>
    </source>
</evidence>
<gene>
    <name evidence="2" type="ORF">ILP92_15995</name>
</gene>
<evidence type="ECO:0000313" key="2">
    <source>
        <dbReference type="EMBL" id="MBJ3764251.1"/>
    </source>
</evidence>
<dbReference type="RefSeq" id="WP_198917421.1">
    <property type="nucleotide sequence ID" value="NZ_JAEKPD010000018.1"/>
</dbReference>
<dbReference type="EMBL" id="JAEKPD010000018">
    <property type="protein sequence ID" value="MBJ3764251.1"/>
    <property type="molecule type" value="Genomic_DNA"/>
</dbReference>
<organism evidence="2 3">
    <name type="scientific">Palleronia pontilimi</name>
    <dbReference type="NCBI Taxonomy" id="1964209"/>
    <lineage>
        <taxon>Bacteria</taxon>
        <taxon>Pseudomonadati</taxon>
        <taxon>Pseudomonadota</taxon>
        <taxon>Alphaproteobacteria</taxon>
        <taxon>Rhodobacterales</taxon>
        <taxon>Roseobacteraceae</taxon>
        <taxon>Palleronia</taxon>
    </lineage>
</organism>
<protein>
    <submittedName>
        <fullName evidence="2">Uncharacterized protein</fullName>
    </submittedName>
</protein>
<feature type="compositionally biased region" description="Basic and acidic residues" evidence="1">
    <location>
        <begin position="26"/>
        <end position="48"/>
    </location>
</feature>
<keyword evidence="3" id="KW-1185">Reference proteome</keyword>
<proteinExistence type="predicted"/>
<dbReference type="Proteomes" id="UP000642488">
    <property type="component" value="Unassembled WGS sequence"/>
</dbReference>
<feature type="region of interest" description="Disordered" evidence="1">
    <location>
        <begin position="26"/>
        <end position="62"/>
    </location>
</feature>
<evidence type="ECO:0000313" key="3">
    <source>
        <dbReference type="Proteomes" id="UP000642488"/>
    </source>
</evidence>
<accession>A0A934MF88</accession>